<evidence type="ECO:0000256" key="1">
    <source>
        <dbReference type="SAM" id="Phobius"/>
    </source>
</evidence>
<dbReference type="GeneID" id="93166190"/>
<comment type="caution">
    <text evidence="2">The sequence shown here is derived from an EMBL/GenBank/DDBJ whole genome shotgun (WGS) entry which is preliminary data.</text>
</comment>
<keyword evidence="1" id="KW-0812">Transmembrane</keyword>
<dbReference type="AlphaFoldDB" id="A0A0J9BYW4"/>
<keyword evidence="1" id="KW-1133">Transmembrane helix</keyword>
<dbReference type="PATRIC" id="fig|742734.4.peg.3791"/>
<organism evidence="2 3">
    <name type="scientific">[Clostridium] citroniae WAL-19142</name>
    <dbReference type="NCBI Taxonomy" id="742734"/>
    <lineage>
        <taxon>Bacteria</taxon>
        <taxon>Bacillati</taxon>
        <taxon>Bacillota</taxon>
        <taxon>Clostridia</taxon>
        <taxon>Lachnospirales</taxon>
        <taxon>Lachnospiraceae</taxon>
        <taxon>Enterocloster</taxon>
    </lineage>
</organism>
<protein>
    <submittedName>
        <fullName evidence="2">Uncharacterized protein</fullName>
    </submittedName>
</protein>
<accession>A0A0J9BYW4</accession>
<reference evidence="2 3" key="1">
    <citation type="submission" date="2011-04" db="EMBL/GenBank/DDBJ databases">
        <title>The Genome Sequence of Clostridium citroniae WAL-19142.</title>
        <authorList>
            <consortium name="The Broad Institute Genome Sequencing Platform"/>
            <person name="Earl A."/>
            <person name="Ward D."/>
            <person name="Feldgarden M."/>
            <person name="Gevers D."/>
            <person name="Warren Y.A."/>
            <person name="Tyrrell K.L."/>
            <person name="Citron D.M."/>
            <person name="Goldstein E.J."/>
            <person name="Daigneault M."/>
            <person name="Allen-Vercoe E."/>
            <person name="Young S.K."/>
            <person name="Zeng Q."/>
            <person name="Gargeya S."/>
            <person name="Fitzgerald M."/>
            <person name="Haas B."/>
            <person name="Abouelleil A."/>
            <person name="Alvarado L."/>
            <person name="Arachchi H.M."/>
            <person name="Berlin A."/>
            <person name="Brown A."/>
            <person name="Chapman S.B."/>
            <person name="Chen Z."/>
            <person name="Dunbar C."/>
            <person name="Freedman E."/>
            <person name="Gearin G."/>
            <person name="Gellesch M."/>
            <person name="Goldberg J."/>
            <person name="Griggs A."/>
            <person name="Gujja S."/>
            <person name="Heilman E.R."/>
            <person name="Heiman D."/>
            <person name="Howarth C."/>
            <person name="Larson L."/>
            <person name="Lui A."/>
            <person name="MacDonald P.J."/>
            <person name="Mehta T."/>
            <person name="Montmayeur A."/>
            <person name="Murphy C."/>
            <person name="Neiman D."/>
            <person name="Pearson M."/>
            <person name="Priest M."/>
            <person name="Roberts A."/>
            <person name="Saif S."/>
            <person name="Shea T."/>
            <person name="Shenoy N."/>
            <person name="Sisk P."/>
            <person name="Stolte C."/>
            <person name="Sykes S."/>
            <person name="White J."/>
            <person name="Yandava C."/>
            <person name="Wortman J."/>
            <person name="Nusbaum C."/>
            <person name="Birren B."/>
        </authorList>
    </citation>
    <scope>NUCLEOTIDE SEQUENCE [LARGE SCALE GENOMIC DNA]</scope>
    <source>
        <strain evidence="2 3">WAL-19142</strain>
    </source>
</reference>
<gene>
    <name evidence="2" type="ORF">HMPREF9470_03535</name>
</gene>
<proteinExistence type="predicted"/>
<keyword evidence="1" id="KW-0472">Membrane</keyword>
<dbReference type="RefSeq" id="WP_007870822.1">
    <property type="nucleotide sequence ID" value="NZ_KQ235880.1"/>
</dbReference>
<dbReference type="Proteomes" id="UP000037392">
    <property type="component" value="Unassembled WGS sequence"/>
</dbReference>
<evidence type="ECO:0000313" key="2">
    <source>
        <dbReference type="EMBL" id="KMW17346.1"/>
    </source>
</evidence>
<feature type="transmembrane region" description="Helical" evidence="1">
    <location>
        <begin position="49"/>
        <end position="74"/>
    </location>
</feature>
<evidence type="ECO:0000313" key="3">
    <source>
        <dbReference type="Proteomes" id="UP000037392"/>
    </source>
</evidence>
<feature type="transmembrane region" description="Helical" evidence="1">
    <location>
        <begin position="80"/>
        <end position="100"/>
    </location>
</feature>
<name>A0A0J9BYW4_9FIRM</name>
<dbReference type="OrthoDB" id="1955774at2"/>
<sequence length="124" mass="14026">MEENEKKFIYTYSAGEQEEIKQIRQKYLRPEENKMEQLRKLDESATKKGMAVSLVLGIASTLFLGIGMCCTMVWADTMFIPGIGIGLLGIAGIGASFPLYRCITKRQREKLAPKIMELTNELMK</sequence>
<dbReference type="EMBL" id="ADLK01000027">
    <property type="protein sequence ID" value="KMW17346.1"/>
    <property type="molecule type" value="Genomic_DNA"/>
</dbReference>